<evidence type="ECO:0000256" key="2">
    <source>
        <dbReference type="ARBA" id="ARBA00003015"/>
    </source>
</evidence>
<evidence type="ECO:0000256" key="5">
    <source>
        <dbReference type="ARBA" id="ARBA00022691"/>
    </source>
</evidence>
<comment type="pathway">
    <text evidence="7">tRNA modification; N(7)-methylguanine-tRNA biosynthesis.</text>
</comment>
<dbReference type="HAMAP" id="MF_01057">
    <property type="entry name" value="tRNA_methyltr_TrmB"/>
    <property type="match status" value="1"/>
</dbReference>
<evidence type="ECO:0000256" key="6">
    <source>
        <dbReference type="ARBA" id="ARBA00022694"/>
    </source>
</evidence>
<dbReference type="AlphaFoldDB" id="I4AIF3"/>
<comment type="catalytic activity">
    <reaction evidence="1 7">
        <text>guanosine(46) in tRNA + S-adenosyl-L-methionine = N(7)-methylguanosine(46) in tRNA + S-adenosyl-L-homocysteine</text>
        <dbReference type="Rhea" id="RHEA:42708"/>
        <dbReference type="Rhea" id="RHEA-COMP:10188"/>
        <dbReference type="Rhea" id="RHEA-COMP:10189"/>
        <dbReference type="ChEBI" id="CHEBI:57856"/>
        <dbReference type="ChEBI" id="CHEBI:59789"/>
        <dbReference type="ChEBI" id="CHEBI:74269"/>
        <dbReference type="ChEBI" id="CHEBI:74480"/>
        <dbReference type="EC" id="2.1.1.33"/>
    </reaction>
</comment>
<keyword evidence="6 7" id="KW-0819">tRNA processing</keyword>
<feature type="binding site" evidence="7">
    <location>
        <position position="99"/>
    </location>
    <ligand>
        <name>S-adenosyl-L-methionine</name>
        <dbReference type="ChEBI" id="CHEBI:59789"/>
    </ligand>
</feature>
<dbReference type="EC" id="2.1.1.33" evidence="7"/>
<dbReference type="RefSeq" id="WP_014797195.1">
    <property type="nucleotide sequence ID" value="NC_018018.1"/>
</dbReference>
<accession>I4AIF3</accession>
<dbReference type="EMBL" id="CP003345">
    <property type="protein sequence ID" value="AFM03738.1"/>
    <property type="molecule type" value="Genomic_DNA"/>
</dbReference>
<dbReference type="PROSITE" id="PS51625">
    <property type="entry name" value="SAM_MT_TRMB"/>
    <property type="match status" value="1"/>
</dbReference>
<feature type="binding site" evidence="7">
    <location>
        <position position="157"/>
    </location>
    <ligand>
        <name>substrate</name>
    </ligand>
</feature>
<evidence type="ECO:0000313" key="9">
    <source>
        <dbReference type="Proteomes" id="UP000006054"/>
    </source>
</evidence>
<dbReference type="GO" id="GO:0008176">
    <property type="term" value="F:tRNA (guanine(46)-N7)-methyltransferase activity"/>
    <property type="evidence" value="ECO:0007669"/>
    <property type="project" value="UniProtKB-UniRule"/>
</dbReference>
<dbReference type="STRING" id="880071.Fleli_1306"/>
<dbReference type="Gene3D" id="3.40.50.150">
    <property type="entry name" value="Vaccinia Virus protein VP39"/>
    <property type="match status" value="1"/>
</dbReference>
<name>I4AIF3_BERLS</name>
<dbReference type="SUPFAM" id="SSF53335">
    <property type="entry name" value="S-adenosyl-L-methionine-dependent methyltransferases"/>
    <property type="match status" value="1"/>
</dbReference>
<dbReference type="UniPathway" id="UPA00989"/>
<dbReference type="PANTHER" id="PTHR23417:SF14">
    <property type="entry name" value="PENTACOTRIPEPTIDE-REPEAT REGION OF PRORP DOMAIN-CONTAINING PROTEIN"/>
    <property type="match status" value="1"/>
</dbReference>
<dbReference type="HOGENOM" id="CLU_050910_2_2_10"/>
<keyword evidence="9" id="KW-1185">Reference proteome</keyword>
<dbReference type="NCBIfam" id="NF001080">
    <property type="entry name" value="PRK00121.2-2"/>
    <property type="match status" value="1"/>
</dbReference>
<comment type="similarity">
    <text evidence="7">Belongs to the class I-like SAM-binding methyltransferase superfamily. TrmB family.</text>
</comment>
<proteinExistence type="inferred from homology"/>
<dbReference type="InterPro" id="IPR003358">
    <property type="entry name" value="tRNA_(Gua-N-7)_MeTrfase_Trmb"/>
</dbReference>
<sequence>MARKKMMRFEENLERYNVLQSEDESYKNLKGNWNKIHFPSPQPIVLELACGYGEYSVGLGKVYPNKNFVGVDVKGDRLWRGSTEALNNDSLNVAFLRAEIQQLDTFFEEDEVSEIWVVHPDPRPRKRDIKRRLTNSRFLDMYKKILKKGGTVHIKTDDDPLYDYTIEELSKYKIKNLLLTRDLHNSPLHPQHHDIRTRYENRAQKQGLKINYLRFEFE</sequence>
<keyword evidence="3 7" id="KW-0489">Methyltransferase</keyword>
<feature type="binding site" evidence="7">
    <location>
        <position position="72"/>
    </location>
    <ligand>
        <name>S-adenosyl-L-methionine</name>
        <dbReference type="ChEBI" id="CHEBI:59789"/>
    </ligand>
</feature>
<keyword evidence="5 7" id="KW-0949">S-adenosyl-L-methionine</keyword>
<feature type="binding site" evidence="7">
    <location>
        <begin position="197"/>
        <end position="200"/>
    </location>
    <ligand>
        <name>substrate</name>
    </ligand>
</feature>
<protein>
    <recommendedName>
        <fullName evidence="7">tRNA (guanine-N(7)-)-methyltransferase</fullName>
        <ecNumber evidence="7">2.1.1.33</ecNumber>
    </recommendedName>
    <alternativeName>
        <fullName evidence="7">tRNA (guanine(46)-N(7))-methyltransferase</fullName>
    </alternativeName>
    <alternativeName>
        <fullName evidence="7">tRNA(m7G46)-methyltransferase</fullName>
    </alternativeName>
</protein>
<dbReference type="KEGG" id="fli:Fleli_1306"/>
<feature type="binding site" evidence="7">
    <location>
        <position position="121"/>
    </location>
    <ligand>
        <name>S-adenosyl-L-methionine</name>
        <dbReference type="ChEBI" id="CHEBI:59789"/>
    </ligand>
</feature>
<dbReference type="Proteomes" id="UP000006054">
    <property type="component" value="Chromosome"/>
</dbReference>
<evidence type="ECO:0000313" key="8">
    <source>
        <dbReference type="EMBL" id="AFM03738.1"/>
    </source>
</evidence>
<dbReference type="NCBIfam" id="TIGR00091">
    <property type="entry name" value="tRNA (guanosine(46)-N7)-methyltransferase TrmB"/>
    <property type="match status" value="1"/>
</dbReference>
<gene>
    <name evidence="7" type="primary">trmB</name>
    <name evidence="8" type="ordered locus">Fleli_1306</name>
</gene>
<comment type="caution">
    <text evidence="7">Lacks conserved residue(s) required for the propagation of feature annotation.</text>
</comment>
<feature type="binding site" evidence="7">
    <location>
        <position position="47"/>
    </location>
    <ligand>
        <name>S-adenosyl-L-methionine</name>
        <dbReference type="ChEBI" id="CHEBI:59789"/>
    </ligand>
</feature>
<dbReference type="OrthoDB" id="9802090at2"/>
<dbReference type="GO" id="GO:0043527">
    <property type="term" value="C:tRNA methyltransferase complex"/>
    <property type="evidence" value="ECO:0007669"/>
    <property type="project" value="TreeGrafter"/>
</dbReference>
<dbReference type="CDD" id="cd02440">
    <property type="entry name" value="AdoMet_MTases"/>
    <property type="match status" value="1"/>
</dbReference>
<evidence type="ECO:0000256" key="3">
    <source>
        <dbReference type="ARBA" id="ARBA00022603"/>
    </source>
</evidence>
<dbReference type="PANTHER" id="PTHR23417">
    <property type="entry name" value="3-DEOXY-D-MANNO-OCTULOSONIC-ACID TRANSFERASE/TRNA GUANINE-N 7 - -METHYLTRANSFERASE"/>
    <property type="match status" value="1"/>
</dbReference>
<evidence type="ECO:0000256" key="1">
    <source>
        <dbReference type="ARBA" id="ARBA00000142"/>
    </source>
</evidence>
<dbReference type="eggNOG" id="COG0220">
    <property type="taxonomic scope" value="Bacteria"/>
</dbReference>
<reference evidence="9" key="1">
    <citation type="submission" date="2012-06" db="EMBL/GenBank/DDBJ databases">
        <title>The complete genome of Flexibacter litoralis DSM 6794.</title>
        <authorList>
            <person name="Lucas S."/>
            <person name="Copeland A."/>
            <person name="Lapidus A."/>
            <person name="Glavina del Rio T."/>
            <person name="Dalin E."/>
            <person name="Tice H."/>
            <person name="Bruce D."/>
            <person name="Goodwin L."/>
            <person name="Pitluck S."/>
            <person name="Peters L."/>
            <person name="Ovchinnikova G."/>
            <person name="Lu M."/>
            <person name="Kyrpides N."/>
            <person name="Mavromatis K."/>
            <person name="Ivanova N."/>
            <person name="Brettin T."/>
            <person name="Detter J.C."/>
            <person name="Han C."/>
            <person name="Larimer F."/>
            <person name="Land M."/>
            <person name="Hauser L."/>
            <person name="Markowitz V."/>
            <person name="Cheng J.-F."/>
            <person name="Hugenholtz P."/>
            <person name="Woyke T."/>
            <person name="Wu D."/>
            <person name="Spring S."/>
            <person name="Lang E."/>
            <person name="Kopitz M."/>
            <person name="Brambilla E."/>
            <person name="Klenk H.-P."/>
            <person name="Eisen J.A."/>
        </authorList>
    </citation>
    <scope>NUCLEOTIDE SEQUENCE [LARGE SCALE GENOMIC DNA]</scope>
    <source>
        <strain evidence="9">ATCC 23117 / DSM 6794 / NBRC 15988 / NCIMB 1366 / Sio-4</strain>
    </source>
</reference>
<dbReference type="InterPro" id="IPR029063">
    <property type="entry name" value="SAM-dependent_MTases_sf"/>
</dbReference>
<dbReference type="InterPro" id="IPR055361">
    <property type="entry name" value="tRNA_methyltr_TrmB_bact"/>
</dbReference>
<keyword evidence="4 7" id="KW-0808">Transferase</keyword>
<comment type="function">
    <text evidence="2 7">Catalyzes the formation of N(7)-methylguanine at position 46 (m7G46) in tRNA.</text>
</comment>
<evidence type="ECO:0000256" key="4">
    <source>
        <dbReference type="ARBA" id="ARBA00022679"/>
    </source>
</evidence>
<dbReference type="Pfam" id="PF02390">
    <property type="entry name" value="Methyltransf_4"/>
    <property type="match status" value="1"/>
</dbReference>
<organism evidence="8 9">
    <name type="scientific">Bernardetia litoralis (strain ATCC 23117 / DSM 6794 / NBRC 15988 / NCIMB 1366 / Fx l1 / Sio-4)</name>
    <name type="common">Flexibacter litoralis</name>
    <dbReference type="NCBI Taxonomy" id="880071"/>
    <lineage>
        <taxon>Bacteria</taxon>
        <taxon>Pseudomonadati</taxon>
        <taxon>Bacteroidota</taxon>
        <taxon>Cytophagia</taxon>
        <taxon>Cytophagales</taxon>
        <taxon>Bernardetiaceae</taxon>
        <taxon>Bernardetia</taxon>
    </lineage>
</organism>
<dbReference type="PATRIC" id="fig|880071.3.peg.1280"/>
<evidence type="ECO:0000256" key="7">
    <source>
        <dbReference type="HAMAP-Rule" id="MF_01057"/>
    </source>
</evidence>